<feature type="transmembrane region" description="Helical" evidence="8">
    <location>
        <begin position="111"/>
        <end position="130"/>
    </location>
</feature>
<evidence type="ECO:0000256" key="3">
    <source>
        <dbReference type="ARBA" id="ARBA00022692"/>
    </source>
</evidence>
<feature type="transmembrane region" description="Helical" evidence="8">
    <location>
        <begin position="198"/>
        <end position="223"/>
    </location>
</feature>
<dbReference type="InterPro" id="IPR013099">
    <property type="entry name" value="K_chnl_dom"/>
</dbReference>
<evidence type="ECO:0000313" key="11">
    <source>
        <dbReference type="Proteomes" id="UP001238603"/>
    </source>
</evidence>
<dbReference type="RefSeq" id="WP_285981586.1">
    <property type="nucleotide sequence ID" value="NZ_JASVDS010000002.1"/>
</dbReference>
<dbReference type="GO" id="GO:0034220">
    <property type="term" value="P:monoatomic ion transmembrane transport"/>
    <property type="evidence" value="ECO:0007669"/>
    <property type="project" value="UniProtKB-KW"/>
</dbReference>
<keyword evidence="11" id="KW-1185">Reference proteome</keyword>
<evidence type="ECO:0000256" key="6">
    <source>
        <dbReference type="ARBA" id="ARBA00023136"/>
    </source>
</evidence>
<evidence type="ECO:0000256" key="2">
    <source>
        <dbReference type="ARBA" id="ARBA00022448"/>
    </source>
</evidence>
<sequence>MPHRISTRSWGLARPSQLNAAATHAEQRWRWPVLVVLLCTIPAFYIELIESLPTPVAIAIYLAAAAMVSLSLWRVGRLCAHPQQYLRSNALDLVLVVGLLASALLPPSAESALALAGRLFVSLLTLLRMVWALKSWVTRGGLGYLLLLALMVLLFCGVGFWVLEPRVKTPADGMWLAFTTAATVGYGDIVPTTAAAKIFAVFVVLLGYAVLSLVTAAIAAMWVESTEREVEKDILRDLHAQLRSVHEELGALREEVRHLRPPPPPAD</sequence>
<evidence type="ECO:0000256" key="1">
    <source>
        <dbReference type="ARBA" id="ARBA00004141"/>
    </source>
</evidence>
<dbReference type="Gene3D" id="1.10.287.70">
    <property type="match status" value="1"/>
</dbReference>
<evidence type="ECO:0000256" key="4">
    <source>
        <dbReference type="ARBA" id="ARBA00022989"/>
    </source>
</evidence>
<reference evidence="10 11" key="1">
    <citation type="submission" date="2023-06" db="EMBL/GenBank/DDBJ databases">
        <title>Pelomonas sp. APW6 16S ribosomal RNA gene genome sequencing and assembly.</title>
        <authorList>
            <person name="Woo H."/>
        </authorList>
    </citation>
    <scope>NUCLEOTIDE SEQUENCE [LARGE SCALE GENOMIC DNA]</scope>
    <source>
        <strain evidence="10 11">APW6</strain>
    </source>
</reference>
<gene>
    <name evidence="10" type="ORF">QRD43_05995</name>
</gene>
<name>A0ABT7LF25_9BURK</name>
<comment type="caution">
    <text evidence="10">The sequence shown here is derived from an EMBL/GenBank/DDBJ whole genome shotgun (WGS) entry which is preliminary data.</text>
</comment>
<feature type="transmembrane region" description="Helical" evidence="8">
    <location>
        <begin position="85"/>
        <end position="105"/>
    </location>
</feature>
<dbReference type="InterPro" id="IPR028325">
    <property type="entry name" value="VG_K_chnl"/>
</dbReference>
<evidence type="ECO:0000313" key="10">
    <source>
        <dbReference type="EMBL" id="MDL5031454.1"/>
    </source>
</evidence>
<dbReference type="PANTHER" id="PTHR11537:SF254">
    <property type="entry name" value="POTASSIUM VOLTAGE-GATED CHANNEL PROTEIN SHAB"/>
    <property type="match status" value="1"/>
</dbReference>
<keyword evidence="4 8" id="KW-1133">Transmembrane helix</keyword>
<evidence type="ECO:0000256" key="5">
    <source>
        <dbReference type="ARBA" id="ARBA00023065"/>
    </source>
</evidence>
<accession>A0ABT7LF25</accession>
<dbReference type="SUPFAM" id="SSF81324">
    <property type="entry name" value="Voltage-gated potassium channels"/>
    <property type="match status" value="1"/>
</dbReference>
<dbReference type="PANTHER" id="PTHR11537">
    <property type="entry name" value="VOLTAGE-GATED POTASSIUM CHANNEL"/>
    <property type="match status" value="1"/>
</dbReference>
<keyword evidence="6 8" id="KW-0472">Membrane</keyword>
<feature type="domain" description="Potassium channel" evidence="9">
    <location>
        <begin position="148"/>
        <end position="221"/>
    </location>
</feature>
<dbReference type="Pfam" id="PF07885">
    <property type="entry name" value="Ion_trans_2"/>
    <property type="match status" value="1"/>
</dbReference>
<evidence type="ECO:0000259" key="9">
    <source>
        <dbReference type="Pfam" id="PF07885"/>
    </source>
</evidence>
<keyword evidence="2" id="KW-0813">Transport</keyword>
<keyword evidence="7 10" id="KW-0407">Ion channel</keyword>
<keyword evidence="5" id="KW-0406">Ion transport</keyword>
<feature type="transmembrane region" description="Helical" evidence="8">
    <location>
        <begin position="142"/>
        <end position="163"/>
    </location>
</feature>
<evidence type="ECO:0000256" key="8">
    <source>
        <dbReference type="SAM" id="Phobius"/>
    </source>
</evidence>
<proteinExistence type="predicted"/>
<comment type="subcellular location">
    <subcellularLocation>
        <location evidence="1">Membrane</location>
        <topology evidence="1">Multi-pass membrane protein</topology>
    </subcellularLocation>
</comment>
<feature type="transmembrane region" description="Helical" evidence="8">
    <location>
        <begin position="29"/>
        <end position="46"/>
    </location>
</feature>
<evidence type="ECO:0000256" key="7">
    <source>
        <dbReference type="ARBA" id="ARBA00023303"/>
    </source>
</evidence>
<feature type="transmembrane region" description="Helical" evidence="8">
    <location>
        <begin position="52"/>
        <end position="73"/>
    </location>
</feature>
<protein>
    <submittedName>
        <fullName evidence="10">Potassium channel family protein</fullName>
    </submittedName>
</protein>
<organism evidence="10 11">
    <name type="scientific">Roseateles subflavus</name>
    <dbReference type="NCBI Taxonomy" id="3053353"/>
    <lineage>
        <taxon>Bacteria</taxon>
        <taxon>Pseudomonadati</taxon>
        <taxon>Pseudomonadota</taxon>
        <taxon>Betaproteobacteria</taxon>
        <taxon>Burkholderiales</taxon>
        <taxon>Sphaerotilaceae</taxon>
        <taxon>Roseateles</taxon>
    </lineage>
</organism>
<dbReference type="EMBL" id="JASVDS010000002">
    <property type="protein sequence ID" value="MDL5031454.1"/>
    <property type="molecule type" value="Genomic_DNA"/>
</dbReference>
<keyword evidence="3 8" id="KW-0812">Transmembrane</keyword>
<dbReference type="Proteomes" id="UP001238603">
    <property type="component" value="Unassembled WGS sequence"/>
</dbReference>